<organism evidence="5 6">
    <name type="scientific">Golovinomyces cichoracearum</name>
    <dbReference type="NCBI Taxonomy" id="62708"/>
    <lineage>
        <taxon>Eukaryota</taxon>
        <taxon>Fungi</taxon>
        <taxon>Dikarya</taxon>
        <taxon>Ascomycota</taxon>
        <taxon>Pezizomycotina</taxon>
        <taxon>Leotiomycetes</taxon>
        <taxon>Erysiphales</taxon>
        <taxon>Erysiphaceae</taxon>
        <taxon>Golovinomyces</taxon>
    </lineage>
</organism>
<feature type="compositionally biased region" description="Polar residues" evidence="2">
    <location>
        <begin position="84"/>
        <end position="100"/>
    </location>
</feature>
<feature type="transmembrane region" description="Helical" evidence="3">
    <location>
        <begin position="670"/>
        <end position="687"/>
    </location>
</feature>
<dbReference type="PANTHER" id="PTHR31082:SF4">
    <property type="entry name" value="PHEROMONE-REGULATED MEMBRANE PROTEIN 10"/>
    <property type="match status" value="1"/>
</dbReference>
<sequence>MPRKFSTKSEPACSQSPSVDMELSFRKPDNGDSQTPSGMHSSVGKDSNQSQRRGMIRFKCSDDGKQRPEKCSPETKPALPRYSPTGSISKDQTVVTSTSDPIRETDFRNPFDDPNLNPVLKSSHVTDPSRISKSYTLDFDSTGKIKTSNRHRDESSLAKKEHSKKTMEYRMSTPQRASFEDTEDEWQPLQKAYPARTDEVALSGIDSNQTYDGGGYSEDEAQPIQSEKPSTSESRPLSNTNANKSCPDIWAESSTTTPRFTPGQTTPFDEKTLYSYAPEIRQYRGGILSSLMKLYTTPVDNYSVYDSDTCRSSPTIQSPKTTSSKTSHKKNSSFSRLASVKESSHQPQTQKKRLNKGSLRSVGKRLNGSSLIDTAKSKLSARARSEDEIKITVHIAETLSRQNYLLKLCRALMLFGAPTHRLEEYMRMSARVLEIQGSFLYIPGCMIISFDDPETHTTEVKLVKIVQGINLGLLKDVHEIYKEVVHDVISVEEATHRLHKISNSPPKHNPWVLVIVHGLASASVAPFAFQGRYIDMPICFFLGCILGFLQLIVAPRSDLYNNVFEISAAVLTSFLARFFGSMQKGNIFCFSAMAQASIALILPGYIVLCGSLELQSRSMVAGSVRMVYAIIYSLFLGFGISIGTTIYGLLDVNATNATVCSGPAMSDYEKWPWVVVFTLCLCIINQAKWKQTPAMLFIGFSGYIVNFFSAKRFPSSAQISNTLGAFAVGMLGNLYSRMRHGVAAAALLPAIFVQVPSGLAASGSLLAGLSTAERITNSTDGSNGAVNINGTGSVGSADSSLHHSFRHFNPDKSVHSFTLALTVAVTSPEDLNTIVFNVGYSMIQIAIGITVGLFMSALLIYPFGKRRSGLFTF</sequence>
<feature type="transmembrane region" description="Helical" evidence="3">
    <location>
        <begin position="585"/>
        <end position="608"/>
    </location>
</feature>
<feature type="compositionally biased region" description="Polar residues" evidence="2">
    <location>
        <begin position="8"/>
        <end position="18"/>
    </location>
</feature>
<feature type="compositionally biased region" description="Polar residues" evidence="2">
    <location>
        <begin position="31"/>
        <end position="52"/>
    </location>
</feature>
<feature type="compositionally biased region" description="Low complexity" evidence="2">
    <location>
        <begin position="255"/>
        <end position="267"/>
    </location>
</feature>
<feature type="compositionally biased region" description="Basic and acidic residues" evidence="2">
    <location>
        <begin position="101"/>
        <end position="111"/>
    </location>
</feature>
<dbReference type="GO" id="GO:0022857">
    <property type="term" value="F:transmembrane transporter activity"/>
    <property type="evidence" value="ECO:0007669"/>
    <property type="project" value="InterPro"/>
</dbReference>
<gene>
    <name evidence="5" type="ORF">GcC1_014015</name>
</gene>
<evidence type="ECO:0000313" key="5">
    <source>
        <dbReference type="EMBL" id="RKF82478.1"/>
    </source>
</evidence>
<evidence type="ECO:0000256" key="3">
    <source>
        <dbReference type="SAM" id="Phobius"/>
    </source>
</evidence>
<feature type="transmembrane region" description="Helical" evidence="3">
    <location>
        <begin position="838"/>
        <end position="861"/>
    </location>
</feature>
<comment type="caution">
    <text evidence="5">The sequence shown here is derived from an EMBL/GenBank/DDBJ whole genome shotgun (WGS) entry which is preliminary data.</text>
</comment>
<comment type="similarity">
    <text evidence="1">Belongs to the ThrE exporter (TC 2.A.79) family.</text>
</comment>
<evidence type="ECO:0000313" key="6">
    <source>
        <dbReference type="Proteomes" id="UP000285405"/>
    </source>
</evidence>
<evidence type="ECO:0000259" key="4">
    <source>
        <dbReference type="Pfam" id="PF06738"/>
    </source>
</evidence>
<dbReference type="EMBL" id="MCBR01001467">
    <property type="protein sequence ID" value="RKF82478.1"/>
    <property type="molecule type" value="Genomic_DNA"/>
</dbReference>
<feature type="transmembrane region" description="Helical" evidence="3">
    <location>
        <begin position="629"/>
        <end position="650"/>
    </location>
</feature>
<feature type="compositionally biased region" description="Polar residues" evidence="2">
    <location>
        <begin position="123"/>
        <end position="135"/>
    </location>
</feature>
<feature type="region of interest" description="Disordered" evidence="2">
    <location>
        <begin position="1"/>
        <end position="269"/>
    </location>
</feature>
<evidence type="ECO:0000256" key="2">
    <source>
        <dbReference type="SAM" id="MobiDB-lite"/>
    </source>
</evidence>
<keyword evidence="3" id="KW-0472">Membrane</keyword>
<dbReference type="InterPro" id="IPR010619">
    <property type="entry name" value="ThrE-like_N"/>
</dbReference>
<feature type="transmembrane region" description="Helical" evidence="3">
    <location>
        <begin position="694"/>
        <end position="710"/>
    </location>
</feature>
<feature type="region of interest" description="Disordered" evidence="2">
    <location>
        <begin position="306"/>
        <end position="359"/>
    </location>
</feature>
<dbReference type="PANTHER" id="PTHR31082">
    <property type="entry name" value="PHEROMONE-REGULATED MEMBRANE PROTEIN 10"/>
    <property type="match status" value="1"/>
</dbReference>
<accession>A0A420J6S3</accession>
<protein>
    <submittedName>
        <fullName evidence="5">Uncharacterized UPF0442 protein C7D4.12c</fullName>
    </submittedName>
</protein>
<feature type="compositionally biased region" description="Basic and acidic residues" evidence="2">
    <location>
        <begin position="150"/>
        <end position="168"/>
    </location>
</feature>
<proteinExistence type="inferred from homology"/>
<feature type="transmembrane region" description="Helical" evidence="3">
    <location>
        <begin position="742"/>
        <end position="761"/>
    </location>
</feature>
<name>A0A420J6S3_9PEZI</name>
<dbReference type="Proteomes" id="UP000285405">
    <property type="component" value="Unassembled WGS sequence"/>
</dbReference>
<evidence type="ECO:0000256" key="1">
    <source>
        <dbReference type="ARBA" id="ARBA00034125"/>
    </source>
</evidence>
<feature type="transmembrane region" description="Helical" evidence="3">
    <location>
        <begin position="534"/>
        <end position="552"/>
    </location>
</feature>
<reference evidence="5 6" key="1">
    <citation type="journal article" date="2018" name="BMC Genomics">
        <title>Comparative genome analyses reveal sequence features reflecting distinct modes of host-adaptation between dicot and monocot powdery mildew.</title>
        <authorList>
            <person name="Wu Y."/>
            <person name="Ma X."/>
            <person name="Pan Z."/>
            <person name="Kale S.D."/>
            <person name="Song Y."/>
            <person name="King H."/>
            <person name="Zhang Q."/>
            <person name="Presley C."/>
            <person name="Deng X."/>
            <person name="Wei C.I."/>
            <person name="Xiao S."/>
        </authorList>
    </citation>
    <scope>NUCLEOTIDE SEQUENCE [LARGE SCALE GENOMIC DNA]</scope>
    <source>
        <strain evidence="5">UCSC1</strain>
    </source>
</reference>
<dbReference type="Pfam" id="PF06738">
    <property type="entry name" value="ThrE"/>
    <property type="match status" value="1"/>
</dbReference>
<keyword evidence="3" id="KW-1133">Transmembrane helix</keyword>
<dbReference type="OrthoDB" id="413008at2759"/>
<feature type="domain" description="Threonine/serine exporter-like N-terminal" evidence="4">
    <location>
        <begin position="404"/>
        <end position="646"/>
    </location>
</feature>
<keyword evidence="3" id="KW-0812">Transmembrane</keyword>
<dbReference type="InterPro" id="IPR051361">
    <property type="entry name" value="ThrE/Ser_Exporter"/>
</dbReference>
<feature type="compositionally biased region" description="Polar residues" evidence="2">
    <location>
        <begin position="223"/>
        <end position="244"/>
    </location>
</feature>
<feature type="compositionally biased region" description="Low complexity" evidence="2">
    <location>
        <begin position="312"/>
        <end position="325"/>
    </location>
</feature>
<dbReference type="AlphaFoldDB" id="A0A420J6S3"/>
<feature type="compositionally biased region" description="Basic and acidic residues" evidence="2">
    <location>
        <begin position="59"/>
        <end position="73"/>
    </location>
</feature>